<feature type="compositionally biased region" description="Polar residues" evidence="1">
    <location>
        <begin position="126"/>
        <end position="140"/>
    </location>
</feature>
<dbReference type="EMBL" id="CDMZ01005605">
    <property type="protein sequence ID" value="CEM53298.1"/>
    <property type="molecule type" value="Genomic_DNA"/>
</dbReference>
<evidence type="ECO:0000256" key="1">
    <source>
        <dbReference type="SAM" id="MobiDB-lite"/>
    </source>
</evidence>
<feature type="region of interest" description="Disordered" evidence="1">
    <location>
        <begin position="206"/>
        <end position="230"/>
    </location>
</feature>
<accession>A0A0G4I856</accession>
<name>A0A0G4I856_9ALVE</name>
<evidence type="ECO:0000313" key="2">
    <source>
        <dbReference type="EMBL" id="CEM53298.1"/>
    </source>
</evidence>
<feature type="region of interest" description="Disordered" evidence="1">
    <location>
        <begin position="89"/>
        <end position="177"/>
    </location>
</feature>
<dbReference type="VEuPathDB" id="CryptoDB:Cvel_11863"/>
<protein>
    <submittedName>
        <fullName evidence="2">Uncharacterized protein</fullName>
    </submittedName>
</protein>
<gene>
    <name evidence="2" type="ORF">Cvel_11863</name>
</gene>
<reference evidence="2" key="1">
    <citation type="submission" date="2014-11" db="EMBL/GenBank/DDBJ databases">
        <authorList>
            <person name="Otto D Thomas"/>
            <person name="Naeem Raeece"/>
        </authorList>
    </citation>
    <scope>NUCLEOTIDE SEQUENCE</scope>
</reference>
<dbReference type="AlphaFoldDB" id="A0A0G4I856"/>
<proteinExistence type="predicted"/>
<organism evidence="2">
    <name type="scientific">Chromera velia CCMP2878</name>
    <dbReference type="NCBI Taxonomy" id="1169474"/>
    <lineage>
        <taxon>Eukaryota</taxon>
        <taxon>Sar</taxon>
        <taxon>Alveolata</taxon>
        <taxon>Colpodellida</taxon>
        <taxon>Chromeraceae</taxon>
        <taxon>Chromera</taxon>
    </lineage>
</organism>
<sequence>MLDRSPAFRLSGYMEPLLKGVPDDAHLLTAAFDDDGWKAEERKKLESLASFSTGAAIITPNTARRMMKRHPTLPAGTTQLDFLKELAEERKADKSGTEGGPESQGSLEPPRESGQFGLPNRDSAGTVGTQRSSRGITRDQSGVIKGSASKAAMLSPRTSNLVTGGPKQHLQRKRSSVQFKEMPVTSIIAFFPGSKPSAPIRRAATGGLENFEADRKKSVDEGSASASRLTERRISQELVGFAQDISKGKKRPIKKMGQS</sequence>